<accession>A0A066WUA6</accession>
<dbReference type="EMBL" id="JMSE01001506">
    <property type="protein sequence ID" value="KDN60488.1"/>
    <property type="molecule type" value="Genomic_DNA"/>
</dbReference>
<dbReference type="Gene3D" id="3.40.50.1580">
    <property type="entry name" value="Nucleoside phosphorylase domain"/>
    <property type="match status" value="1"/>
</dbReference>
<dbReference type="PANTHER" id="PTHR46082:SF11">
    <property type="entry name" value="AAA+ ATPASE DOMAIN-CONTAINING PROTEIN-RELATED"/>
    <property type="match status" value="1"/>
</dbReference>
<name>A0A066WUA6_COLSU</name>
<keyword evidence="2" id="KW-1185">Reference proteome</keyword>
<gene>
    <name evidence="1" type="ORF">CSUB01_12656</name>
</gene>
<dbReference type="OrthoDB" id="1577640at2759"/>
<dbReference type="AlphaFoldDB" id="A0A066WUA6"/>
<protein>
    <submittedName>
        <fullName evidence="1">Putative null</fullName>
    </submittedName>
</protein>
<proteinExistence type="predicted"/>
<dbReference type="InterPro" id="IPR035994">
    <property type="entry name" value="Nucleoside_phosphorylase_sf"/>
</dbReference>
<dbReference type="PANTHER" id="PTHR46082">
    <property type="entry name" value="ATP/GTP-BINDING PROTEIN-RELATED"/>
    <property type="match status" value="1"/>
</dbReference>
<reference evidence="2" key="1">
    <citation type="journal article" date="2014" name="Genome Announc.">
        <title>Draft genome sequence of Colletotrichum sublineola, a destructive pathogen of cultivated sorghum.</title>
        <authorList>
            <person name="Baroncelli R."/>
            <person name="Sanz-Martin J.M."/>
            <person name="Rech G.E."/>
            <person name="Sukno S.A."/>
            <person name="Thon M.R."/>
        </authorList>
    </citation>
    <scope>NUCLEOTIDE SEQUENCE [LARGE SCALE GENOMIC DNA]</scope>
    <source>
        <strain evidence="2">TX430BB</strain>
    </source>
</reference>
<sequence length="119" mass="13209">MSNLENYTIGWIYAITTEFVAAQAFLNERHNKPARVAPQDSNSYALGTAVVARDMLHSFPNIRVGLMVGIRGGALTPEYNIRLGDIVISRPRDGKSSVLQYDFSKTIQSQAFQQTGFLN</sequence>
<dbReference type="GO" id="GO:0009116">
    <property type="term" value="P:nucleoside metabolic process"/>
    <property type="evidence" value="ECO:0007669"/>
    <property type="project" value="InterPro"/>
</dbReference>
<dbReference type="GO" id="GO:0003824">
    <property type="term" value="F:catalytic activity"/>
    <property type="evidence" value="ECO:0007669"/>
    <property type="project" value="InterPro"/>
</dbReference>
<evidence type="ECO:0000313" key="1">
    <source>
        <dbReference type="EMBL" id="KDN60488.1"/>
    </source>
</evidence>
<dbReference type="STRING" id="1173701.A0A066WUA6"/>
<organism evidence="1 2">
    <name type="scientific">Colletotrichum sublineola</name>
    <name type="common">Sorghum anthracnose fungus</name>
    <dbReference type="NCBI Taxonomy" id="1173701"/>
    <lineage>
        <taxon>Eukaryota</taxon>
        <taxon>Fungi</taxon>
        <taxon>Dikarya</taxon>
        <taxon>Ascomycota</taxon>
        <taxon>Pezizomycotina</taxon>
        <taxon>Sordariomycetes</taxon>
        <taxon>Hypocreomycetidae</taxon>
        <taxon>Glomerellales</taxon>
        <taxon>Glomerellaceae</taxon>
        <taxon>Colletotrichum</taxon>
        <taxon>Colletotrichum graminicola species complex</taxon>
    </lineage>
</organism>
<dbReference type="Proteomes" id="UP000027238">
    <property type="component" value="Unassembled WGS sequence"/>
</dbReference>
<dbReference type="InterPro" id="IPR053137">
    <property type="entry name" value="NLR-like"/>
</dbReference>
<evidence type="ECO:0000313" key="2">
    <source>
        <dbReference type="Proteomes" id="UP000027238"/>
    </source>
</evidence>
<comment type="caution">
    <text evidence="1">The sequence shown here is derived from an EMBL/GenBank/DDBJ whole genome shotgun (WGS) entry which is preliminary data.</text>
</comment>
<dbReference type="HOGENOM" id="CLU_000288_34_12_1"/>